<protein>
    <submittedName>
        <fullName evidence="1">Uncharacterized conserved protein YbbK, DUF523 family</fullName>
    </submittedName>
</protein>
<dbReference type="PANTHER" id="PTHR30087">
    <property type="entry name" value="INNER MEMBRANE PROTEIN"/>
    <property type="match status" value="1"/>
</dbReference>
<dbReference type="RefSeq" id="WP_079588715.1">
    <property type="nucleotide sequence ID" value="NZ_FUYN01000001.1"/>
</dbReference>
<proteinExistence type="predicted"/>
<organism evidence="1 2">
    <name type="scientific">Acetoanaerobium noterae</name>
    <dbReference type="NCBI Taxonomy" id="745369"/>
    <lineage>
        <taxon>Bacteria</taxon>
        <taxon>Bacillati</taxon>
        <taxon>Bacillota</taxon>
        <taxon>Clostridia</taxon>
        <taxon>Peptostreptococcales</taxon>
        <taxon>Filifactoraceae</taxon>
        <taxon>Acetoanaerobium</taxon>
    </lineage>
</organism>
<dbReference type="PANTHER" id="PTHR30087:SF1">
    <property type="entry name" value="HYPOTHETICAL CYTOSOLIC PROTEIN"/>
    <property type="match status" value="1"/>
</dbReference>
<gene>
    <name evidence="1" type="ORF">SAMN02745120_0769</name>
</gene>
<evidence type="ECO:0000313" key="1">
    <source>
        <dbReference type="EMBL" id="SKB29964.1"/>
    </source>
</evidence>
<reference evidence="2" key="1">
    <citation type="submission" date="2017-02" db="EMBL/GenBank/DDBJ databases">
        <authorList>
            <person name="Varghese N."/>
            <person name="Submissions S."/>
        </authorList>
    </citation>
    <scope>NUCLEOTIDE SEQUENCE [LARGE SCALE GENOMIC DNA]</scope>
    <source>
        <strain evidence="2">ATCC 35199</strain>
    </source>
</reference>
<dbReference type="AlphaFoldDB" id="A0A1T5A4P5"/>
<name>A0A1T5A4P5_9FIRM</name>
<sequence>MDTVLKEKINLGISACMYGCKVRYNKKGWNMSELFGRDQTSFIWHPVCPESLSGMGIPRSPIRVIGESGRAVLEGNSKIKNREGKDVTDMLIKGCNASIEALERANVFAFVYMEGSPSCGVYRTTLKNNRMGKPPGVFGAMLLDRDFFLIPANDLQSPVRRWDWKRRLYAFAWAKEVDINSKDDLFQFWHIVKFLCQEIDEKTAREIGKRLAELPKGFDKESAETLRHEVMMILRQPSSLEKIKNRLWKHYMYFKRKTGVELENVMEPTDMRNMNHIADELMLMEKTSFSTEVLFGAAPILYRGR</sequence>
<dbReference type="InterPro" id="IPR007553">
    <property type="entry name" value="2-thiour_desulf"/>
</dbReference>
<keyword evidence="2" id="KW-1185">Reference proteome</keyword>
<accession>A0A1T5A4P5</accession>
<dbReference type="EMBL" id="FUYN01000001">
    <property type="protein sequence ID" value="SKB29964.1"/>
    <property type="molecule type" value="Genomic_DNA"/>
</dbReference>
<dbReference type="Pfam" id="PF04463">
    <property type="entry name" value="2-thiour_desulf"/>
    <property type="match status" value="1"/>
</dbReference>
<dbReference type="Proteomes" id="UP000243406">
    <property type="component" value="Unassembled WGS sequence"/>
</dbReference>
<dbReference type="OrthoDB" id="9797779at2"/>
<evidence type="ECO:0000313" key="2">
    <source>
        <dbReference type="Proteomes" id="UP000243406"/>
    </source>
</evidence>